<reference evidence="3 4" key="1">
    <citation type="journal article" date="2021" name="BMC Genomics">
        <title>Datura genome reveals duplications of psychoactive alkaloid biosynthetic genes and high mutation rate following tissue culture.</title>
        <authorList>
            <person name="Rajewski A."/>
            <person name="Carter-House D."/>
            <person name="Stajich J."/>
            <person name="Litt A."/>
        </authorList>
    </citation>
    <scope>NUCLEOTIDE SEQUENCE [LARGE SCALE GENOMIC DNA]</scope>
    <source>
        <strain evidence="3">AR-01</strain>
    </source>
</reference>
<accession>A0ABS8RUU5</accession>
<feature type="compositionally biased region" description="Acidic residues" evidence="1">
    <location>
        <begin position="19"/>
        <end position="29"/>
    </location>
</feature>
<dbReference type="Proteomes" id="UP000823775">
    <property type="component" value="Unassembled WGS sequence"/>
</dbReference>
<evidence type="ECO:0000256" key="1">
    <source>
        <dbReference type="SAM" id="MobiDB-lite"/>
    </source>
</evidence>
<feature type="compositionally biased region" description="Low complexity" evidence="1">
    <location>
        <begin position="30"/>
        <end position="44"/>
    </location>
</feature>
<dbReference type="InterPro" id="IPR006712">
    <property type="entry name" value="HD-ZIP_N"/>
</dbReference>
<organism evidence="3 4">
    <name type="scientific">Datura stramonium</name>
    <name type="common">Jimsonweed</name>
    <name type="synonym">Common thornapple</name>
    <dbReference type="NCBI Taxonomy" id="4076"/>
    <lineage>
        <taxon>Eukaryota</taxon>
        <taxon>Viridiplantae</taxon>
        <taxon>Streptophyta</taxon>
        <taxon>Embryophyta</taxon>
        <taxon>Tracheophyta</taxon>
        <taxon>Spermatophyta</taxon>
        <taxon>Magnoliopsida</taxon>
        <taxon>eudicotyledons</taxon>
        <taxon>Gunneridae</taxon>
        <taxon>Pentapetalae</taxon>
        <taxon>asterids</taxon>
        <taxon>lamiids</taxon>
        <taxon>Solanales</taxon>
        <taxon>Solanaceae</taxon>
        <taxon>Solanoideae</taxon>
        <taxon>Datureae</taxon>
        <taxon>Datura</taxon>
    </lineage>
</organism>
<gene>
    <name evidence="3" type="ORF">HAX54_006544</name>
</gene>
<sequence length="120" mass="13248">MQNILKGIDVNRIPTITNAEEEEEEDEETGISSPNSSISSLSGNKRSEREINYCEVDEENVLEGRGFKDTTLSILSKEAGFGKRDGTGLEQSGGLVSKQEGKTGQSWKQTEVDCEFLKRC</sequence>
<dbReference type="Pfam" id="PF04618">
    <property type="entry name" value="HD-ZIP_N"/>
    <property type="match status" value="1"/>
</dbReference>
<feature type="domain" description="HD-ZIP protein N-terminal" evidence="2">
    <location>
        <begin position="2"/>
        <end position="50"/>
    </location>
</feature>
<dbReference type="EMBL" id="JACEIK010000133">
    <property type="protein sequence ID" value="MCD7450473.1"/>
    <property type="molecule type" value="Genomic_DNA"/>
</dbReference>
<evidence type="ECO:0000259" key="2">
    <source>
        <dbReference type="Pfam" id="PF04618"/>
    </source>
</evidence>
<keyword evidence="4" id="KW-1185">Reference proteome</keyword>
<protein>
    <recommendedName>
        <fullName evidence="2">HD-ZIP protein N-terminal domain-containing protein</fullName>
    </recommendedName>
</protein>
<evidence type="ECO:0000313" key="3">
    <source>
        <dbReference type="EMBL" id="MCD7450473.1"/>
    </source>
</evidence>
<feature type="region of interest" description="Disordered" evidence="1">
    <location>
        <begin position="81"/>
        <end position="104"/>
    </location>
</feature>
<proteinExistence type="predicted"/>
<feature type="region of interest" description="Disordered" evidence="1">
    <location>
        <begin position="1"/>
        <end position="47"/>
    </location>
</feature>
<name>A0ABS8RUU5_DATST</name>
<evidence type="ECO:0000313" key="4">
    <source>
        <dbReference type="Proteomes" id="UP000823775"/>
    </source>
</evidence>
<comment type="caution">
    <text evidence="3">The sequence shown here is derived from an EMBL/GenBank/DDBJ whole genome shotgun (WGS) entry which is preliminary data.</text>
</comment>